<reference evidence="3" key="1">
    <citation type="journal article" date="2012" name="Nat. Genet.">
        <title>Lifestyle transitions in plant pathogenic Colletotrichum fungi deciphered by genome and transcriptome analyses.</title>
        <authorList>
            <person name="O'Connell R.J."/>
            <person name="Thon M.R."/>
            <person name="Hacquard S."/>
            <person name="Amyotte S.G."/>
            <person name="Kleemann J."/>
            <person name="Torres M.F."/>
            <person name="Damm U."/>
            <person name="Buiate E.A."/>
            <person name="Epstein L."/>
            <person name="Alkan N."/>
            <person name="Altmueller J."/>
            <person name="Alvarado-Balderrama L."/>
            <person name="Bauser C.A."/>
            <person name="Becker C."/>
            <person name="Birren B.W."/>
            <person name="Chen Z."/>
            <person name="Choi J."/>
            <person name="Crouch J.A."/>
            <person name="Duvick J.P."/>
            <person name="Farman M.A."/>
            <person name="Gan P."/>
            <person name="Heiman D."/>
            <person name="Henrissat B."/>
            <person name="Howard R.J."/>
            <person name="Kabbage M."/>
            <person name="Koch C."/>
            <person name="Kracher B."/>
            <person name="Kubo Y."/>
            <person name="Law A.D."/>
            <person name="Lebrun M.-H."/>
            <person name="Lee Y.-H."/>
            <person name="Miyara I."/>
            <person name="Moore N."/>
            <person name="Neumann U."/>
            <person name="Nordstroem K."/>
            <person name="Panaccione D.G."/>
            <person name="Panstruga R."/>
            <person name="Place M."/>
            <person name="Proctor R.H."/>
            <person name="Prusky D."/>
            <person name="Rech G."/>
            <person name="Reinhardt R."/>
            <person name="Rollins J.A."/>
            <person name="Rounsley S."/>
            <person name="Schardl C.L."/>
            <person name="Schwartz D.C."/>
            <person name="Shenoy N."/>
            <person name="Shirasu K."/>
            <person name="Sikhakolli U.R."/>
            <person name="Stueber K."/>
            <person name="Sukno S.A."/>
            <person name="Sweigard J.A."/>
            <person name="Takano Y."/>
            <person name="Takahara H."/>
            <person name="Trail F."/>
            <person name="van der Does H.C."/>
            <person name="Voll L.M."/>
            <person name="Will I."/>
            <person name="Young S."/>
            <person name="Zeng Q."/>
            <person name="Zhang J."/>
            <person name="Zhou S."/>
            <person name="Dickman M.B."/>
            <person name="Schulze-Lefert P."/>
            <person name="Ver Loren van Themaat E."/>
            <person name="Ma L.-J."/>
            <person name="Vaillancourt L.J."/>
        </authorList>
    </citation>
    <scope>NUCLEOTIDE SEQUENCE [LARGE SCALE GENOMIC DNA]</scope>
    <source>
        <strain evidence="3">M1.001 / M2 / FGSC 10212</strain>
    </source>
</reference>
<dbReference type="HOGENOM" id="CLU_108553_1_0_1"/>
<feature type="compositionally biased region" description="Low complexity" evidence="1">
    <location>
        <begin position="132"/>
        <end position="155"/>
    </location>
</feature>
<dbReference type="GeneID" id="24411358"/>
<dbReference type="RefSeq" id="XP_008094869.1">
    <property type="nucleotide sequence ID" value="XM_008096678.1"/>
</dbReference>
<gene>
    <name evidence="2" type="ORF">GLRG_05993</name>
</gene>
<sequence>MSSTALSASSAPPAAPSSTAPVCTSNLYDTPSQDRVCAMPLAGNHTAIMSACCRDADVVSYYDGCGIYCLALGQSIRDLQDCLFDQGAGYTAVFCRDNGDVNASATATGNVPPPASAQASVVASGGAGDDGGSASDTSSGSGRGASSTSSPNAAAPAGLHAPGGLSTLGLTIGALLLSAATVGALQI</sequence>
<dbReference type="AlphaFoldDB" id="E3QJ11"/>
<dbReference type="eggNOG" id="ENOG502SUQ0">
    <property type="taxonomic scope" value="Eukaryota"/>
</dbReference>
<dbReference type="Proteomes" id="UP000008782">
    <property type="component" value="Unassembled WGS sequence"/>
</dbReference>
<dbReference type="STRING" id="645133.E3QJ11"/>
<proteinExistence type="predicted"/>
<feature type="region of interest" description="Disordered" evidence="1">
    <location>
        <begin position="1"/>
        <end position="21"/>
    </location>
</feature>
<protein>
    <submittedName>
        <fullName evidence="2">Uncharacterized protein</fullName>
    </submittedName>
</protein>
<dbReference type="EMBL" id="GG697351">
    <property type="protein sequence ID" value="EFQ30849.1"/>
    <property type="molecule type" value="Genomic_DNA"/>
</dbReference>
<dbReference type="VEuPathDB" id="FungiDB:GLRG_05993"/>
<dbReference type="OrthoDB" id="3520229at2759"/>
<evidence type="ECO:0000313" key="2">
    <source>
        <dbReference type="EMBL" id="EFQ30849.1"/>
    </source>
</evidence>
<keyword evidence="3" id="KW-1185">Reference proteome</keyword>
<accession>E3QJ11</accession>
<evidence type="ECO:0000313" key="3">
    <source>
        <dbReference type="Proteomes" id="UP000008782"/>
    </source>
</evidence>
<organism evidence="3">
    <name type="scientific">Colletotrichum graminicola (strain M1.001 / M2 / FGSC 10212)</name>
    <name type="common">Maize anthracnose fungus</name>
    <name type="synonym">Glomerella graminicola</name>
    <dbReference type="NCBI Taxonomy" id="645133"/>
    <lineage>
        <taxon>Eukaryota</taxon>
        <taxon>Fungi</taxon>
        <taxon>Dikarya</taxon>
        <taxon>Ascomycota</taxon>
        <taxon>Pezizomycotina</taxon>
        <taxon>Sordariomycetes</taxon>
        <taxon>Hypocreomycetidae</taxon>
        <taxon>Glomerellales</taxon>
        <taxon>Glomerellaceae</taxon>
        <taxon>Colletotrichum</taxon>
        <taxon>Colletotrichum graminicola species complex</taxon>
    </lineage>
</organism>
<evidence type="ECO:0000256" key="1">
    <source>
        <dbReference type="SAM" id="MobiDB-lite"/>
    </source>
</evidence>
<name>E3QJ11_COLGM</name>
<feature type="region of interest" description="Disordered" evidence="1">
    <location>
        <begin position="106"/>
        <end position="155"/>
    </location>
</feature>